<proteinExistence type="predicted"/>
<evidence type="ECO:0000256" key="1">
    <source>
        <dbReference type="ARBA" id="ARBA00000900"/>
    </source>
</evidence>
<protein>
    <recommendedName>
        <fullName evidence="2">RING-type E3 ubiquitin transferase</fullName>
        <ecNumber evidence="2">2.3.2.27</ecNumber>
    </recommendedName>
</protein>
<feature type="region of interest" description="Disordered" evidence="4">
    <location>
        <begin position="149"/>
        <end position="173"/>
    </location>
</feature>
<dbReference type="EC" id="2.3.2.27" evidence="2"/>
<reference evidence="5" key="1">
    <citation type="submission" date="2022-12" db="EMBL/GenBank/DDBJ databases">
        <title>Draft genome assemblies for two species of Escallonia (Escalloniales).</title>
        <authorList>
            <person name="Chanderbali A."/>
            <person name="Dervinis C."/>
            <person name="Anghel I."/>
            <person name="Soltis D."/>
            <person name="Soltis P."/>
            <person name="Zapata F."/>
        </authorList>
    </citation>
    <scope>NUCLEOTIDE SEQUENCE</scope>
    <source>
        <strain evidence="5">UCBG64.0493</strain>
        <tissue evidence="5">Leaf</tissue>
    </source>
</reference>
<dbReference type="InterPro" id="IPR051348">
    <property type="entry name" value="U-box_ubiquitin_ligases"/>
</dbReference>
<feature type="compositionally biased region" description="Polar residues" evidence="4">
    <location>
        <begin position="164"/>
        <end position="173"/>
    </location>
</feature>
<dbReference type="AlphaFoldDB" id="A0AA88VFR4"/>
<evidence type="ECO:0000313" key="6">
    <source>
        <dbReference type="Proteomes" id="UP001188597"/>
    </source>
</evidence>
<gene>
    <name evidence="5" type="ORF">RJ639_014342</name>
</gene>
<dbReference type="EMBL" id="JAVXUP010001818">
    <property type="protein sequence ID" value="KAK3007840.1"/>
    <property type="molecule type" value="Genomic_DNA"/>
</dbReference>
<dbReference type="Proteomes" id="UP001188597">
    <property type="component" value="Unassembled WGS sequence"/>
</dbReference>
<comment type="catalytic activity">
    <reaction evidence="1">
        <text>S-ubiquitinyl-[E2 ubiquitin-conjugating enzyme]-L-cysteine + [acceptor protein]-L-lysine = [E2 ubiquitin-conjugating enzyme]-L-cysteine + N(6)-ubiquitinyl-[acceptor protein]-L-lysine.</text>
        <dbReference type="EC" id="2.3.2.27"/>
    </reaction>
</comment>
<keyword evidence="3" id="KW-0833">Ubl conjugation pathway</keyword>
<evidence type="ECO:0000256" key="3">
    <source>
        <dbReference type="ARBA" id="ARBA00022786"/>
    </source>
</evidence>
<accession>A0AA88VFR4</accession>
<comment type="caution">
    <text evidence="5">The sequence shown here is derived from an EMBL/GenBank/DDBJ whole genome shotgun (WGS) entry which is preliminary data.</text>
</comment>
<evidence type="ECO:0000256" key="4">
    <source>
        <dbReference type="SAM" id="MobiDB-lite"/>
    </source>
</evidence>
<dbReference type="PANTHER" id="PTHR45647">
    <property type="entry name" value="OS02G0152300 PROTEIN"/>
    <property type="match status" value="1"/>
</dbReference>
<name>A0AA88VFR4_9ASTE</name>
<dbReference type="PANTHER" id="PTHR45647:SF132">
    <property type="entry name" value="KINASE WITH ADENINE NUCLEOTIDE ALPHA HYDROLASES-LIKE DOMAIN-CONTAINING PROTEIN"/>
    <property type="match status" value="1"/>
</dbReference>
<evidence type="ECO:0000313" key="5">
    <source>
        <dbReference type="EMBL" id="KAK3007840.1"/>
    </source>
</evidence>
<keyword evidence="6" id="KW-1185">Reference proteome</keyword>
<sequence length="173" mass="19342">MSELISMCVQEEERLTAKQPDGAHVVITGPSKGKRKEKKFDKVWKSVSYDELQPSPGSIGSELQLKLELLITAKSPVGLTHRVKKAVKRGSFVEIPDQTVPDWPIEEALLIKMALKCAELRRKDGPDLGKVVMPELERLRALAEEYMSRSENLSYPRTAPSDYSCRSRSSTGT</sequence>
<organism evidence="5 6">
    <name type="scientific">Escallonia herrerae</name>
    <dbReference type="NCBI Taxonomy" id="1293975"/>
    <lineage>
        <taxon>Eukaryota</taxon>
        <taxon>Viridiplantae</taxon>
        <taxon>Streptophyta</taxon>
        <taxon>Embryophyta</taxon>
        <taxon>Tracheophyta</taxon>
        <taxon>Spermatophyta</taxon>
        <taxon>Magnoliopsida</taxon>
        <taxon>eudicotyledons</taxon>
        <taxon>Gunneridae</taxon>
        <taxon>Pentapetalae</taxon>
        <taxon>asterids</taxon>
        <taxon>campanulids</taxon>
        <taxon>Escalloniales</taxon>
        <taxon>Escalloniaceae</taxon>
        <taxon>Escallonia</taxon>
    </lineage>
</organism>
<evidence type="ECO:0000256" key="2">
    <source>
        <dbReference type="ARBA" id="ARBA00012483"/>
    </source>
</evidence>
<dbReference type="GO" id="GO:0061630">
    <property type="term" value="F:ubiquitin protein ligase activity"/>
    <property type="evidence" value="ECO:0007669"/>
    <property type="project" value="UniProtKB-EC"/>
</dbReference>